<dbReference type="Proteomes" id="UP000634136">
    <property type="component" value="Unassembled WGS sequence"/>
</dbReference>
<keyword evidence="3" id="KW-1185">Reference proteome</keyword>
<evidence type="ECO:0000313" key="3">
    <source>
        <dbReference type="Proteomes" id="UP000634136"/>
    </source>
</evidence>
<protein>
    <submittedName>
        <fullName evidence="2">Uncharacterized protein</fullName>
    </submittedName>
</protein>
<organism evidence="2 3">
    <name type="scientific">Senna tora</name>
    <dbReference type="NCBI Taxonomy" id="362788"/>
    <lineage>
        <taxon>Eukaryota</taxon>
        <taxon>Viridiplantae</taxon>
        <taxon>Streptophyta</taxon>
        <taxon>Embryophyta</taxon>
        <taxon>Tracheophyta</taxon>
        <taxon>Spermatophyta</taxon>
        <taxon>Magnoliopsida</taxon>
        <taxon>eudicotyledons</taxon>
        <taxon>Gunneridae</taxon>
        <taxon>Pentapetalae</taxon>
        <taxon>rosids</taxon>
        <taxon>fabids</taxon>
        <taxon>Fabales</taxon>
        <taxon>Fabaceae</taxon>
        <taxon>Caesalpinioideae</taxon>
        <taxon>Cassia clade</taxon>
        <taxon>Senna</taxon>
    </lineage>
</organism>
<sequence length="20" mass="2346">MGNSAESPFNENRRIMFHHA</sequence>
<name>A0A834WBI7_9FABA</name>
<comment type="caution">
    <text evidence="2">The sequence shown here is derived from an EMBL/GenBank/DDBJ whole genome shotgun (WGS) entry which is preliminary data.</text>
</comment>
<evidence type="ECO:0000256" key="1">
    <source>
        <dbReference type="SAM" id="MobiDB-lite"/>
    </source>
</evidence>
<gene>
    <name evidence="2" type="ORF">G2W53_031189</name>
</gene>
<accession>A0A834WBI7</accession>
<feature type="region of interest" description="Disordered" evidence="1">
    <location>
        <begin position="1"/>
        <end position="20"/>
    </location>
</feature>
<proteinExistence type="predicted"/>
<evidence type="ECO:0000313" key="2">
    <source>
        <dbReference type="EMBL" id="KAF7817220.1"/>
    </source>
</evidence>
<dbReference type="AlphaFoldDB" id="A0A834WBI7"/>
<dbReference type="EMBL" id="JAAIUW010000009">
    <property type="protein sequence ID" value="KAF7817220.1"/>
    <property type="molecule type" value="Genomic_DNA"/>
</dbReference>
<feature type="compositionally biased region" description="Polar residues" evidence="1">
    <location>
        <begin position="1"/>
        <end position="10"/>
    </location>
</feature>
<reference evidence="2" key="1">
    <citation type="submission" date="2020-09" db="EMBL/GenBank/DDBJ databases">
        <title>Genome-Enabled Discovery of Anthraquinone Biosynthesis in Senna tora.</title>
        <authorList>
            <person name="Kang S.-H."/>
            <person name="Pandey R.P."/>
            <person name="Lee C.-M."/>
            <person name="Sim J.-S."/>
            <person name="Jeong J.-T."/>
            <person name="Choi B.-S."/>
            <person name="Jung M."/>
            <person name="Ginzburg D."/>
            <person name="Zhao K."/>
            <person name="Won S.Y."/>
            <person name="Oh T.-J."/>
            <person name="Yu Y."/>
            <person name="Kim N.-H."/>
            <person name="Lee O.R."/>
            <person name="Lee T.-H."/>
            <person name="Bashyal P."/>
            <person name="Kim T.-S."/>
            <person name="Lee W.-H."/>
            <person name="Kawkins C."/>
            <person name="Kim C.-K."/>
            <person name="Kim J.S."/>
            <person name="Ahn B.O."/>
            <person name="Rhee S.Y."/>
            <person name="Sohng J.K."/>
        </authorList>
    </citation>
    <scope>NUCLEOTIDE SEQUENCE</scope>
    <source>
        <tissue evidence="2">Leaf</tissue>
    </source>
</reference>